<keyword evidence="3" id="KW-1185">Reference proteome</keyword>
<dbReference type="RefSeq" id="WP_183205943.1">
    <property type="nucleotide sequence ID" value="NZ_BAAAER010000001.1"/>
</dbReference>
<proteinExistence type="predicted"/>
<accession>A0A7W6NRQ6</accession>
<protein>
    <recommendedName>
        <fullName evidence="4">Secreted protein</fullName>
    </recommendedName>
</protein>
<keyword evidence="1" id="KW-0732">Signal</keyword>
<evidence type="ECO:0008006" key="4">
    <source>
        <dbReference type="Google" id="ProtNLM"/>
    </source>
</evidence>
<feature type="chain" id="PRO_5031506567" description="Secreted protein" evidence="1">
    <location>
        <begin position="26"/>
        <end position="267"/>
    </location>
</feature>
<dbReference type="EMBL" id="JACIDM010000004">
    <property type="protein sequence ID" value="MBB4084425.1"/>
    <property type="molecule type" value="Genomic_DNA"/>
</dbReference>
<reference evidence="2 3" key="1">
    <citation type="submission" date="2020-08" db="EMBL/GenBank/DDBJ databases">
        <title>Genomic Encyclopedia of Type Strains, Phase IV (KMG-IV): sequencing the most valuable type-strain genomes for metagenomic binning, comparative biology and taxonomic classification.</title>
        <authorList>
            <person name="Goeker M."/>
        </authorList>
    </citation>
    <scope>NUCLEOTIDE SEQUENCE [LARGE SCALE GENOMIC DNA]</scope>
    <source>
        <strain evidence="2 3">DSM 23960</strain>
    </source>
</reference>
<evidence type="ECO:0000256" key="1">
    <source>
        <dbReference type="SAM" id="SignalP"/>
    </source>
</evidence>
<organism evidence="2 3">
    <name type="scientific">Brevundimonas lenta</name>
    <dbReference type="NCBI Taxonomy" id="424796"/>
    <lineage>
        <taxon>Bacteria</taxon>
        <taxon>Pseudomonadati</taxon>
        <taxon>Pseudomonadota</taxon>
        <taxon>Alphaproteobacteria</taxon>
        <taxon>Caulobacterales</taxon>
        <taxon>Caulobacteraceae</taxon>
        <taxon>Brevundimonas</taxon>
    </lineage>
</organism>
<sequence>MRTLGPGLTALIAACLIASASRAQATPDAIEAVYHPDVMFWSIEDGGVGRFRLSAREDYTFPVSHDDYVAIRDLMEPLRDTGVPCATSKAPPTGYIVWRAEGAERRQGMQTACYSDPAHQNYIRHTNAAYYAMRDMAEARQVAPPGLPEPTQMTLVWRSWGNRLVEWTIPRGGEAAYVNRDAPPVTFSVSAAEFDRFRDLFRPWEGVRFECERVITDGAYGSVVWSQPGHEDQSLNFDAGCVTGDAADVFERLERAEKMLEALRDGS</sequence>
<evidence type="ECO:0000313" key="2">
    <source>
        <dbReference type="EMBL" id="MBB4084425.1"/>
    </source>
</evidence>
<feature type="signal peptide" evidence="1">
    <location>
        <begin position="1"/>
        <end position="25"/>
    </location>
</feature>
<dbReference type="AlphaFoldDB" id="A0A7W6NRQ6"/>
<evidence type="ECO:0000313" key="3">
    <source>
        <dbReference type="Proteomes" id="UP000529946"/>
    </source>
</evidence>
<dbReference type="PROSITE" id="PS51257">
    <property type="entry name" value="PROKAR_LIPOPROTEIN"/>
    <property type="match status" value="1"/>
</dbReference>
<comment type="caution">
    <text evidence="2">The sequence shown here is derived from an EMBL/GenBank/DDBJ whole genome shotgun (WGS) entry which is preliminary data.</text>
</comment>
<dbReference type="Proteomes" id="UP000529946">
    <property type="component" value="Unassembled WGS sequence"/>
</dbReference>
<gene>
    <name evidence="2" type="ORF">GGR12_003315</name>
</gene>
<name>A0A7W6NRQ6_9CAUL</name>